<protein>
    <submittedName>
        <fullName evidence="3">Uncharacterized protein</fullName>
    </submittedName>
</protein>
<evidence type="ECO:0000256" key="2">
    <source>
        <dbReference type="SAM" id="Phobius"/>
    </source>
</evidence>
<dbReference type="OrthoDB" id="2657661at2759"/>
<comment type="caution">
    <text evidence="3">The sequence shown here is derived from an EMBL/GenBank/DDBJ whole genome shotgun (WGS) entry which is preliminary data.</text>
</comment>
<keyword evidence="2" id="KW-1133">Transmembrane helix</keyword>
<proteinExistence type="predicted"/>
<keyword evidence="4" id="KW-1185">Reference proteome</keyword>
<evidence type="ECO:0000313" key="3">
    <source>
        <dbReference type="EMBL" id="RXW24344.1"/>
    </source>
</evidence>
<evidence type="ECO:0000256" key="1">
    <source>
        <dbReference type="SAM" id="MobiDB-lite"/>
    </source>
</evidence>
<keyword evidence="2" id="KW-0472">Membrane</keyword>
<feature type="compositionally biased region" description="Basic and acidic residues" evidence="1">
    <location>
        <begin position="45"/>
        <end position="55"/>
    </location>
</feature>
<dbReference type="Proteomes" id="UP000290288">
    <property type="component" value="Unassembled WGS sequence"/>
</dbReference>
<gene>
    <name evidence="3" type="ORF">EST38_g1543</name>
</gene>
<feature type="compositionally biased region" description="Polar residues" evidence="1">
    <location>
        <begin position="92"/>
        <end position="105"/>
    </location>
</feature>
<sequence>MLLRIALILQLVRSLSPGRALSALLTFLRKIRYLFASCSPPTSHGSRDTPSKGDSELNLESRPPAFAAGCSTPPSQHAPISSEGAAAPNPHLNVSANNTTTTAEGSPTYEISKHIPGLVAITTKGEYERYDRVQTHDKLPNPQYEISSFQLSFSGPELPQNWTTCVHPEGVRYFRRTNAFVCVLTEAWIHDDHTLDKIERYIESISTYVRGNGITLPLDTFLVLELRQSGRCGYYFVNHQERCLFWLDPFDFSALLIPLEIPHTTSHVALLMQSHYWYHNELFPHVYQIDNERLNDIADILVYSIGDLLMAGETSLVSVNLKTLRVALELVRHHQDQDRVASYLSDYDRFLNLFGERVVRLNAYQSIYPPSKNSWIMRVISPLMMFGPEGHLGRLKDTTVDYMVTQRLWDSFTEKTFGEWRETILYATVLLNSNVAFLAIQSVDAQGHHKRQSDSQRASYLSVITSLGSIIFGLLMLRQHRGVITSQLIANRSTSDFGLEALAIVFSLPYTLLMWSMLAFLLAFFLQWYHSEDFVVIGQTIIVAAAYIACMIWSVTVASENSAQAQETTDEDTGPLQYVQQLWNRAVGDDRAL</sequence>
<dbReference type="STRING" id="2316362.A0A4Q2DYD9"/>
<name>A0A4Q2DYD9_9AGAR</name>
<feature type="transmembrane region" description="Helical" evidence="2">
    <location>
        <begin position="458"/>
        <end position="477"/>
    </location>
</feature>
<feature type="region of interest" description="Disordered" evidence="1">
    <location>
        <begin position="40"/>
        <end position="108"/>
    </location>
</feature>
<keyword evidence="2" id="KW-0812">Transmembrane</keyword>
<dbReference type="AlphaFoldDB" id="A0A4Q2DYD9"/>
<feature type="transmembrane region" description="Helical" evidence="2">
    <location>
        <begin position="497"/>
        <end position="528"/>
    </location>
</feature>
<accession>A0A4Q2DYD9</accession>
<dbReference type="EMBL" id="SDEE01000021">
    <property type="protein sequence ID" value="RXW24344.1"/>
    <property type="molecule type" value="Genomic_DNA"/>
</dbReference>
<evidence type="ECO:0000313" key="4">
    <source>
        <dbReference type="Proteomes" id="UP000290288"/>
    </source>
</evidence>
<feature type="transmembrane region" description="Helical" evidence="2">
    <location>
        <begin position="534"/>
        <end position="555"/>
    </location>
</feature>
<reference evidence="3 4" key="1">
    <citation type="submission" date="2019-01" db="EMBL/GenBank/DDBJ databases">
        <title>Draft genome sequence of Psathyrella aberdarensis IHI B618.</title>
        <authorList>
            <person name="Buettner E."/>
            <person name="Kellner H."/>
        </authorList>
    </citation>
    <scope>NUCLEOTIDE SEQUENCE [LARGE SCALE GENOMIC DNA]</scope>
    <source>
        <strain evidence="3 4">IHI B618</strain>
    </source>
</reference>
<organism evidence="3 4">
    <name type="scientific">Candolleomyces aberdarensis</name>
    <dbReference type="NCBI Taxonomy" id="2316362"/>
    <lineage>
        <taxon>Eukaryota</taxon>
        <taxon>Fungi</taxon>
        <taxon>Dikarya</taxon>
        <taxon>Basidiomycota</taxon>
        <taxon>Agaricomycotina</taxon>
        <taxon>Agaricomycetes</taxon>
        <taxon>Agaricomycetidae</taxon>
        <taxon>Agaricales</taxon>
        <taxon>Agaricineae</taxon>
        <taxon>Psathyrellaceae</taxon>
        <taxon>Candolleomyces</taxon>
    </lineage>
</organism>